<evidence type="ECO:0000256" key="7">
    <source>
        <dbReference type="ARBA" id="ARBA00023128"/>
    </source>
</evidence>
<gene>
    <name evidence="9" type="ORF">K444DRAFT_718314</name>
</gene>
<evidence type="ECO:0000313" key="10">
    <source>
        <dbReference type="Proteomes" id="UP000235371"/>
    </source>
</evidence>
<evidence type="ECO:0000256" key="3">
    <source>
        <dbReference type="ARBA" id="ARBA00022692"/>
    </source>
</evidence>
<proteinExistence type="predicted"/>
<dbReference type="InParanoid" id="A0A2J6TJ49"/>
<dbReference type="AlphaFoldDB" id="A0A2J6TJ49"/>
<dbReference type="Gene3D" id="1.50.40.10">
    <property type="entry name" value="Mitochondrial carrier domain"/>
    <property type="match status" value="1"/>
</dbReference>
<dbReference type="GO" id="GO:1990519">
    <property type="term" value="P:pyrimidine nucleotide import into mitochondrion"/>
    <property type="evidence" value="ECO:0007669"/>
    <property type="project" value="TreeGrafter"/>
</dbReference>
<evidence type="ECO:0008006" key="11">
    <source>
        <dbReference type="Google" id="ProtNLM"/>
    </source>
</evidence>
<dbReference type="EMBL" id="KZ613783">
    <property type="protein sequence ID" value="PMD63032.1"/>
    <property type="molecule type" value="Genomic_DNA"/>
</dbReference>
<dbReference type="GO" id="GO:0005743">
    <property type="term" value="C:mitochondrial inner membrane"/>
    <property type="evidence" value="ECO:0007669"/>
    <property type="project" value="UniProtKB-SubCell"/>
</dbReference>
<evidence type="ECO:0000256" key="5">
    <source>
        <dbReference type="ARBA" id="ARBA00022792"/>
    </source>
</evidence>
<keyword evidence="3" id="KW-0812">Transmembrane</keyword>
<keyword evidence="10" id="KW-1185">Reference proteome</keyword>
<evidence type="ECO:0000256" key="8">
    <source>
        <dbReference type="ARBA" id="ARBA00023136"/>
    </source>
</evidence>
<keyword evidence="4" id="KW-0677">Repeat</keyword>
<dbReference type="InterPro" id="IPR049562">
    <property type="entry name" value="SLC25A33/36-like"/>
</dbReference>
<dbReference type="GO" id="GO:0015218">
    <property type="term" value="F:pyrimidine nucleotide transmembrane transporter activity"/>
    <property type="evidence" value="ECO:0007669"/>
    <property type="project" value="InterPro"/>
</dbReference>
<evidence type="ECO:0000256" key="6">
    <source>
        <dbReference type="ARBA" id="ARBA00022989"/>
    </source>
</evidence>
<dbReference type="InterPro" id="IPR023395">
    <property type="entry name" value="MCP_dom_sf"/>
</dbReference>
<dbReference type="PANTHER" id="PTHR45829:SF4">
    <property type="entry name" value="MITOCHONDRIAL CARRIER PROTEIN RIM2"/>
    <property type="match status" value="1"/>
</dbReference>
<protein>
    <recommendedName>
        <fullName evidence="11">Mitochondrial carrier</fullName>
    </recommendedName>
</protein>
<evidence type="ECO:0000256" key="4">
    <source>
        <dbReference type="ARBA" id="ARBA00022737"/>
    </source>
</evidence>
<name>A0A2J6TJ49_9HELO</name>
<dbReference type="RefSeq" id="XP_024739936.1">
    <property type="nucleotide sequence ID" value="XM_024888421.1"/>
</dbReference>
<keyword evidence="6" id="KW-1133">Transmembrane helix</keyword>
<evidence type="ECO:0000256" key="1">
    <source>
        <dbReference type="ARBA" id="ARBA00004448"/>
    </source>
</evidence>
<dbReference type="PANTHER" id="PTHR45829">
    <property type="entry name" value="MITOCHONDRIAL CARRIER PROTEIN RIM2"/>
    <property type="match status" value="1"/>
</dbReference>
<sequence>MSSELDYSPTFRPQLAASHSLRNSPTSGLLPLLRSSVLHFRKTFQILFSIKFYTYGSSKRMISQEIFGGRETVLVHLLAATTAGVATSTAKNPIWLVKTRL</sequence>
<organism evidence="9 10">
    <name type="scientific">Hyaloscypha bicolor E</name>
    <dbReference type="NCBI Taxonomy" id="1095630"/>
    <lineage>
        <taxon>Eukaryota</taxon>
        <taxon>Fungi</taxon>
        <taxon>Dikarya</taxon>
        <taxon>Ascomycota</taxon>
        <taxon>Pezizomycotina</taxon>
        <taxon>Leotiomycetes</taxon>
        <taxon>Helotiales</taxon>
        <taxon>Hyaloscyphaceae</taxon>
        <taxon>Hyaloscypha</taxon>
        <taxon>Hyaloscypha bicolor</taxon>
    </lineage>
</organism>
<dbReference type="GeneID" id="36596497"/>
<reference evidence="9 10" key="1">
    <citation type="submission" date="2016-04" db="EMBL/GenBank/DDBJ databases">
        <title>A degradative enzymes factory behind the ericoid mycorrhizal symbiosis.</title>
        <authorList>
            <consortium name="DOE Joint Genome Institute"/>
            <person name="Martino E."/>
            <person name="Morin E."/>
            <person name="Grelet G."/>
            <person name="Kuo A."/>
            <person name="Kohler A."/>
            <person name="Daghino S."/>
            <person name="Barry K."/>
            <person name="Choi C."/>
            <person name="Cichocki N."/>
            <person name="Clum A."/>
            <person name="Copeland A."/>
            <person name="Hainaut M."/>
            <person name="Haridas S."/>
            <person name="Labutti K."/>
            <person name="Lindquist E."/>
            <person name="Lipzen A."/>
            <person name="Khouja H.-R."/>
            <person name="Murat C."/>
            <person name="Ohm R."/>
            <person name="Olson A."/>
            <person name="Spatafora J."/>
            <person name="Veneault-Fourrey C."/>
            <person name="Henrissat B."/>
            <person name="Grigoriev I."/>
            <person name="Martin F."/>
            <person name="Perotto S."/>
        </authorList>
    </citation>
    <scope>NUCLEOTIDE SEQUENCE [LARGE SCALE GENOMIC DNA]</scope>
    <source>
        <strain evidence="9 10">E</strain>
    </source>
</reference>
<keyword evidence="2" id="KW-0813">Transport</keyword>
<keyword evidence="8" id="KW-0472">Membrane</keyword>
<keyword evidence="7" id="KW-0496">Mitochondrion</keyword>
<evidence type="ECO:0000313" key="9">
    <source>
        <dbReference type="EMBL" id="PMD63032.1"/>
    </source>
</evidence>
<dbReference type="Proteomes" id="UP000235371">
    <property type="component" value="Unassembled WGS sequence"/>
</dbReference>
<keyword evidence="5" id="KW-0999">Mitochondrion inner membrane</keyword>
<dbReference type="SUPFAM" id="SSF103506">
    <property type="entry name" value="Mitochondrial carrier"/>
    <property type="match status" value="1"/>
</dbReference>
<evidence type="ECO:0000256" key="2">
    <source>
        <dbReference type="ARBA" id="ARBA00022448"/>
    </source>
</evidence>
<comment type="subcellular location">
    <subcellularLocation>
        <location evidence="1">Mitochondrion inner membrane</location>
        <topology evidence="1">Multi-pass membrane protein</topology>
    </subcellularLocation>
</comment>
<dbReference type="STRING" id="1095630.A0A2J6TJ49"/>
<accession>A0A2J6TJ49</accession>